<organism evidence="4 5">
    <name type="scientific">Myceligenerans xiligouense</name>
    <dbReference type="NCBI Taxonomy" id="253184"/>
    <lineage>
        <taxon>Bacteria</taxon>
        <taxon>Bacillati</taxon>
        <taxon>Actinomycetota</taxon>
        <taxon>Actinomycetes</taxon>
        <taxon>Micrococcales</taxon>
        <taxon>Promicromonosporaceae</taxon>
        <taxon>Myceligenerans</taxon>
    </lineage>
</organism>
<protein>
    <submittedName>
        <fullName evidence="4">Pimeloyl-ACP methyl ester carboxylesterase</fullName>
    </submittedName>
</protein>
<evidence type="ECO:0000256" key="2">
    <source>
        <dbReference type="ARBA" id="ARBA00038128"/>
    </source>
</evidence>
<keyword evidence="1" id="KW-0575">Peroxidase</keyword>
<dbReference type="PRINTS" id="PR00412">
    <property type="entry name" value="EPOXHYDRLASE"/>
</dbReference>
<evidence type="ECO:0000259" key="3">
    <source>
        <dbReference type="Pfam" id="PF00561"/>
    </source>
</evidence>
<dbReference type="Pfam" id="PF00561">
    <property type="entry name" value="Abhydrolase_1"/>
    <property type="match status" value="1"/>
</dbReference>
<evidence type="ECO:0000313" key="5">
    <source>
        <dbReference type="Proteomes" id="UP000280501"/>
    </source>
</evidence>
<sequence>MGYITVGQENSAPVQLYYEDQGSGQPVVLIHGYPLNGHSWEKQTRELLAAGYRVITYDRRGFGQSSKVGSGYDYNTFAADLNAVLETLDLRDVVLVGFSMGTGELARYVARYGHERVAKLAFLASLEPFLVARDDNPDGVPQEVFDNIEAVAKRDRYAWYTQFYKDFYNLDETLGSRISPEVVTGSWNVAIGSAPVAAYAVVSAWIEDFREDVVAVRAAGKPSLILHGTKDNILPIDATARRFHASFPEADYVEIEGAPHGLLWTHADEVNAALSAFLGK</sequence>
<dbReference type="PANTHER" id="PTHR43433">
    <property type="entry name" value="HYDROLASE, ALPHA/BETA FOLD FAMILY PROTEIN"/>
    <property type="match status" value="1"/>
</dbReference>
<dbReference type="SUPFAM" id="SSF53474">
    <property type="entry name" value="alpha/beta-Hydrolases"/>
    <property type="match status" value="1"/>
</dbReference>
<evidence type="ECO:0000256" key="1">
    <source>
        <dbReference type="ARBA" id="ARBA00022559"/>
    </source>
</evidence>
<reference evidence="4 5" key="1">
    <citation type="submission" date="2018-11" db="EMBL/GenBank/DDBJ databases">
        <title>Sequencing the genomes of 1000 actinobacteria strains.</title>
        <authorList>
            <person name="Klenk H.-P."/>
        </authorList>
    </citation>
    <scope>NUCLEOTIDE SEQUENCE [LARGE SCALE GENOMIC DNA]</scope>
    <source>
        <strain evidence="4 5">DSM 15700</strain>
    </source>
</reference>
<dbReference type="InterPro" id="IPR050471">
    <property type="entry name" value="AB_hydrolase"/>
</dbReference>
<accession>A0A3N4YPD9</accession>
<comment type="caution">
    <text evidence="4">The sequence shown here is derived from an EMBL/GenBank/DDBJ whole genome shotgun (WGS) entry which is preliminary data.</text>
</comment>
<dbReference type="OrthoDB" id="9785847at2"/>
<dbReference type="Proteomes" id="UP000280501">
    <property type="component" value="Unassembled WGS sequence"/>
</dbReference>
<dbReference type="InterPro" id="IPR029058">
    <property type="entry name" value="AB_hydrolase_fold"/>
</dbReference>
<dbReference type="RefSeq" id="WP_123814386.1">
    <property type="nucleotide sequence ID" value="NZ_RKQZ01000001.1"/>
</dbReference>
<dbReference type="EMBL" id="RKQZ01000001">
    <property type="protein sequence ID" value="RPF21336.1"/>
    <property type="molecule type" value="Genomic_DNA"/>
</dbReference>
<comment type="similarity">
    <text evidence="2">Belongs to the AB hydrolase superfamily. Bacterial non-heme haloperoxidase / perhydrolase family.</text>
</comment>
<dbReference type="AlphaFoldDB" id="A0A3N4YPD9"/>
<dbReference type="PRINTS" id="PR00111">
    <property type="entry name" value="ABHYDROLASE"/>
</dbReference>
<name>A0A3N4YPD9_9MICO</name>
<dbReference type="InterPro" id="IPR000639">
    <property type="entry name" value="Epox_hydrolase-like"/>
</dbReference>
<feature type="domain" description="AB hydrolase-1" evidence="3">
    <location>
        <begin position="26"/>
        <end position="267"/>
    </location>
</feature>
<dbReference type="FunFam" id="3.40.50.1820:FF:000205">
    <property type="entry name" value="Non-haem bromoperoxidase BPO-A2"/>
    <property type="match status" value="1"/>
</dbReference>
<dbReference type="InterPro" id="IPR000073">
    <property type="entry name" value="AB_hydrolase_1"/>
</dbReference>
<evidence type="ECO:0000313" key="4">
    <source>
        <dbReference type="EMBL" id="RPF21336.1"/>
    </source>
</evidence>
<gene>
    <name evidence="4" type="ORF">EDD34_1963</name>
</gene>
<dbReference type="Gene3D" id="3.40.50.1820">
    <property type="entry name" value="alpha/beta hydrolase"/>
    <property type="match status" value="1"/>
</dbReference>
<proteinExistence type="inferred from homology"/>
<dbReference type="GO" id="GO:0004601">
    <property type="term" value="F:peroxidase activity"/>
    <property type="evidence" value="ECO:0007669"/>
    <property type="project" value="UniProtKB-KW"/>
</dbReference>
<keyword evidence="1" id="KW-0560">Oxidoreductase</keyword>
<dbReference type="PANTHER" id="PTHR43433:SF4">
    <property type="entry name" value="NON-HEME CHLOROPEROXIDASE-RELATED"/>
    <property type="match status" value="1"/>
</dbReference>
<keyword evidence="5" id="KW-1185">Reference proteome</keyword>